<keyword evidence="2" id="KW-1185">Reference proteome</keyword>
<dbReference type="Proteomes" id="UP000034166">
    <property type="component" value="Unassembled WGS sequence"/>
</dbReference>
<sequence length="168" mass="20173">MGKQINFYMDEETEVKFIDFVISTGGKVLFEGDNDKPIYLTSLPKDEWDQLYLYKGEFGELTLRLISDNKYYIDSINSPVIEFSRTYKREIGKNKEISRGRIWVEMKFWNEQEELEEKTKELEKWYGTLNRWIKKNVDRVDEIINGHKYITYVSPSLKELMSKGYKFM</sequence>
<organism evidence="1 2">
    <name type="scientific">Mesobacillus campisalis</name>
    <dbReference type="NCBI Taxonomy" id="1408103"/>
    <lineage>
        <taxon>Bacteria</taxon>
        <taxon>Bacillati</taxon>
        <taxon>Bacillota</taxon>
        <taxon>Bacilli</taxon>
        <taxon>Bacillales</taxon>
        <taxon>Bacillaceae</taxon>
        <taxon>Mesobacillus</taxon>
    </lineage>
</organism>
<name>A0A0M2SYN8_9BACI</name>
<gene>
    <name evidence="1" type="ORF">WQ57_09685</name>
</gene>
<accession>A0A0M2SYN8</accession>
<protein>
    <submittedName>
        <fullName evidence="1">Uncharacterized protein</fullName>
    </submittedName>
</protein>
<proteinExistence type="predicted"/>
<dbReference type="AlphaFoldDB" id="A0A0M2SYN8"/>
<evidence type="ECO:0000313" key="2">
    <source>
        <dbReference type="Proteomes" id="UP000034166"/>
    </source>
</evidence>
<reference evidence="1 2" key="1">
    <citation type="submission" date="2015-04" db="EMBL/GenBank/DDBJ databases">
        <title>Taxonomic description and genome sequence of Bacillus campisalis sp. nov., a novel member of the genus Bacillus isolated from solar saltern.</title>
        <authorList>
            <person name="Mathan Kumar R."/>
            <person name="Kaur G."/>
            <person name="Kumar A."/>
            <person name="Singh N.K."/>
            <person name="Kaur N."/>
            <person name="Kumar N."/>
            <person name="Mayilraj S."/>
        </authorList>
    </citation>
    <scope>NUCLEOTIDE SEQUENCE [LARGE SCALE GENOMIC DNA]</scope>
    <source>
        <strain evidence="1 2">SA2-6</strain>
    </source>
</reference>
<evidence type="ECO:0000313" key="1">
    <source>
        <dbReference type="EMBL" id="KKK38087.1"/>
    </source>
</evidence>
<dbReference type="OrthoDB" id="2055977at2"/>
<comment type="caution">
    <text evidence="1">The sequence shown here is derived from an EMBL/GenBank/DDBJ whole genome shotgun (WGS) entry which is preliminary data.</text>
</comment>
<dbReference type="RefSeq" id="WP_046523563.1">
    <property type="nucleotide sequence ID" value="NZ_LAYY01000009.1"/>
</dbReference>
<dbReference type="EMBL" id="LAYY01000009">
    <property type="protein sequence ID" value="KKK38087.1"/>
    <property type="molecule type" value="Genomic_DNA"/>
</dbReference>
<dbReference type="PATRIC" id="fig|1408103.3.peg.2176"/>